<protein>
    <recommendedName>
        <fullName evidence="2">DUF3074 domain-containing protein</fullName>
    </recommendedName>
</protein>
<accession>A0A1E3BQX3</accession>
<sequence>MSLHEALHALGPTTWDEIPKSQPDLRAYLSTLAQQARTIIASVPEPPPSSHDDDDHHHKKEKELKHGHVYTVTPSSARLGTSDPEILSLQRQWGKPLKPGNSRDNPHEIPLYKLHAGDGKATWFGRRSVHDGMPFERWRGKLSSELEETLRLNEGRLEKGLAPDKVVRGLGAAKKVESVDVTDQGEEGKVIGGVRVYDICAHFPKPTTARDFVQVNVSWEEGVDTPENGDGGTRRCRSWLSISKPCSHPELPPQDGYIRGQYDSLEFIREVPPVAAEDRKGMTASDPNLVQHEGISESSKDGKKDKKGRKRVKTDTASEGKHDDKSEHTADGIVENDEANPYPVEWIMVTRSDPGGSIPRWVIEKGTPKSIWGDTVKFIDWASRDDEEDGGKPSSLRSSSAKPSGVNRDLNDEDKDENEEDEIHEQEQRNGLIANFAYLLNAGLERYAPQAILDYVPYQRRSSLSSDSSGSEEFDDALSTASTRSISKQRSSSKARGETESQKEGSDISHTNIAPVDLMQMDKKAGKLNSHEKHLAKLAQRKRDVQAKLEAVRTEIEALKLDASASASASGDEKEKETDKEKEKREKKERKEKEKQEKQEREREKKEEKEREKREKQEKRKSRKAPGEPPVPEAQPQSEPNSTLAPDSDSKSTTTSNNQPPSSEDLPRPSEKQERPKHNRTVSTASHRSAAQIHKAASRLFAQESKLLKQIGKIEQDQLKEASKVEARQKKQAEREEQSRSRMEMDGMKKEVDELKKEVEKLRNERQQYVDLVASLQGENQRLGGQGGQVERQGG</sequence>
<dbReference type="PANTHER" id="PTHR19308:SF14">
    <property type="entry name" value="START DOMAIN-CONTAINING PROTEIN"/>
    <property type="match status" value="1"/>
</dbReference>
<feature type="compositionally biased region" description="Low complexity" evidence="1">
    <location>
        <begin position="392"/>
        <end position="408"/>
    </location>
</feature>
<dbReference type="OrthoDB" id="5403181at2759"/>
<feature type="region of interest" description="Disordered" evidence="1">
    <location>
        <begin position="462"/>
        <end position="697"/>
    </location>
</feature>
<dbReference type="Gene3D" id="3.30.530.20">
    <property type="match status" value="1"/>
</dbReference>
<feature type="region of interest" description="Disordered" evidence="1">
    <location>
        <begin position="384"/>
        <end position="427"/>
    </location>
</feature>
<evidence type="ECO:0000313" key="3">
    <source>
        <dbReference type="EMBL" id="ODM23360.1"/>
    </source>
</evidence>
<feature type="compositionally biased region" description="Basic and acidic residues" evidence="1">
    <location>
        <begin position="50"/>
        <end position="64"/>
    </location>
</feature>
<feature type="compositionally biased region" description="Low complexity" evidence="1">
    <location>
        <begin position="651"/>
        <end position="663"/>
    </location>
</feature>
<dbReference type="InterPro" id="IPR051213">
    <property type="entry name" value="START_lipid_transfer"/>
</dbReference>
<proteinExistence type="predicted"/>
<dbReference type="InterPro" id="IPR023393">
    <property type="entry name" value="START-like_dom_sf"/>
</dbReference>
<dbReference type="STRING" id="573508.A0A1E3BQX3"/>
<feature type="compositionally biased region" description="Basic and acidic residues" evidence="1">
    <location>
        <begin position="495"/>
        <end position="507"/>
    </location>
</feature>
<comment type="caution">
    <text evidence="3">The sequence shown here is derived from an EMBL/GenBank/DDBJ whole genome shotgun (WGS) entry which is preliminary data.</text>
</comment>
<feature type="region of interest" description="Disordered" evidence="1">
    <location>
        <begin position="279"/>
        <end position="338"/>
    </location>
</feature>
<feature type="compositionally biased region" description="Low complexity" evidence="1">
    <location>
        <begin position="481"/>
        <end position="494"/>
    </location>
</feature>
<dbReference type="SUPFAM" id="SSF55961">
    <property type="entry name" value="Bet v1-like"/>
    <property type="match status" value="1"/>
</dbReference>
<dbReference type="Pfam" id="PF11274">
    <property type="entry name" value="DUF3074"/>
    <property type="match status" value="1"/>
</dbReference>
<evidence type="ECO:0000259" key="2">
    <source>
        <dbReference type="Pfam" id="PF11274"/>
    </source>
</evidence>
<feature type="compositionally biased region" description="Basic and acidic residues" evidence="1">
    <location>
        <begin position="313"/>
        <end position="330"/>
    </location>
</feature>
<dbReference type="CDD" id="cd14686">
    <property type="entry name" value="bZIP"/>
    <property type="match status" value="1"/>
</dbReference>
<feature type="region of interest" description="Disordered" evidence="1">
    <location>
        <begin position="716"/>
        <end position="749"/>
    </location>
</feature>
<gene>
    <name evidence="3" type="ORF">SI65_00949</name>
</gene>
<dbReference type="VEuPathDB" id="FungiDB:SI65_00949"/>
<dbReference type="AlphaFoldDB" id="A0A1E3BQX3"/>
<feature type="domain" description="DUF3074" evidence="2">
    <location>
        <begin position="123"/>
        <end position="382"/>
    </location>
</feature>
<organism evidence="3 4">
    <name type="scientific">Aspergillus cristatus</name>
    <name type="common">Chinese Fuzhuan brick tea-fermentation fungus</name>
    <name type="synonym">Eurotium cristatum</name>
    <dbReference type="NCBI Taxonomy" id="573508"/>
    <lineage>
        <taxon>Eukaryota</taxon>
        <taxon>Fungi</taxon>
        <taxon>Dikarya</taxon>
        <taxon>Ascomycota</taxon>
        <taxon>Pezizomycotina</taxon>
        <taxon>Eurotiomycetes</taxon>
        <taxon>Eurotiomycetidae</taxon>
        <taxon>Eurotiales</taxon>
        <taxon>Aspergillaceae</taxon>
        <taxon>Aspergillus</taxon>
        <taxon>Aspergillus subgen. Aspergillus</taxon>
    </lineage>
</organism>
<dbReference type="PANTHER" id="PTHR19308">
    <property type="entry name" value="PHOSPHATIDYLCHOLINE TRANSFER PROTEIN"/>
    <property type="match status" value="1"/>
</dbReference>
<evidence type="ECO:0000256" key="1">
    <source>
        <dbReference type="SAM" id="MobiDB-lite"/>
    </source>
</evidence>
<feature type="compositionally biased region" description="Acidic residues" evidence="1">
    <location>
        <begin position="411"/>
        <end position="424"/>
    </location>
</feature>
<feature type="compositionally biased region" description="Basic and acidic residues" evidence="1">
    <location>
        <begin position="571"/>
        <end position="618"/>
    </location>
</feature>
<keyword evidence="4" id="KW-1185">Reference proteome</keyword>
<evidence type="ECO:0000313" key="4">
    <source>
        <dbReference type="Proteomes" id="UP000094569"/>
    </source>
</evidence>
<feature type="region of interest" description="Disordered" evidence="1">
    <location>
        <begin position="42"/>
        <end position="64"/>
    </location>
</feature>
<dbReference type="Proteomes" id="UP000094569">
    <property type="component" value="Unassembled WGS sequence"/>
</dbReference>
<feature type="compositionally biased region" description="Basic and acidic residues" evidence="1">
    <location>
        <begin position="520"/>
        <end position="560"/>
    </location>
</feature>
<dbReference type="EMBL" id="JXNT01000001">
    <property type="protein sequence ID" value="ODM23360.1"/>
    <property type="molecule type" value="Genomic_DNA"/>
</dbReference>
<dbReference type="InterPro" id="IPR024500">
    <property type="entry name" value="DUF3074"/>
</dbReference>
<feature type="compositionally biased region" description="Basic and acidic residues" evidence="1">
    <location>
        <begin position="294"/>
        <end position="304"/>
    </location>
</feature>
<feature type="compositionally biased region" description="Basic and acidic residues" evidence="1">
    <location>
        <begin position="665"/>
        <end position="676"/>
    </location>
</feature>
<reference evidence="3 4" key="1">
    <citation type="journal article" date="2016" name="BMC Genomics">
        <title>Comparative genomic and transcriptomic analyses of the Fuzhuan brick tea-fermentation fungus Aspergillus cristatus.</title>
        <authorList>
            <person name="Ge Y."/>
            <person name="Wang Y."/>
            <person name="Liu Y."/>
            <person name="Tan Y."/>
            <person name="Ren X."/>
            <person name="Zhang X."/>
            <person name="Hyde K.D."/>
            <person name="Liu Y."/>
            <person name="Liu Z."/>
        </authorList>
    </citation>
    <scope>NUCLEOTIDE SEQUENCE [LARGE SCALE GENOMIC DNA]</scope>
    <source>
        <strain evidence="3 4">GZAAS20.1005</strain>
    </source>
</reference>
<name>A0A1E3BQX3_ASPCR</name>
<feature type="compositionally biased region" description="Polar residues" evidence="1">
    <location>
        <begin position="635"/>
        <end position="645"/>
    </location>
</feature>